<evidence type="ECO:0000313" key="2">
    <source>
        <dbReference type="EMBL" id="MBX44973.1"/>
    </source>
</evidence>
<name>A0A2P2NR79_RHIMU</name>
<dbReference type="AlphaFoldDB" id="A0A2P2NR79"/>
<feature type="region of interest" description="Disordered" evidence="1">
    <location>
        <begin position="1"/>
        <end position="23"/>
    </location>
</feature>
<dbReference type="EMBL" id="GGEC01064489">
    <property type="protein sequence ID" value="MBX44973.1"/>
    <property type="molecule type" value="Transcribed_RNA"/>
</dbReference>
<feature type="compositionally biased region" description="Polar residues" evidence="1">
    <location>
        <begin position="1"/>
        <end position="12"/>
    </location>
</feature>
<reference evidence="2" key="1">
    <citation type="submission" date="2018-02" db="EMBL/GenBank/DDBJ databases">
        <title>Rhizophora mucronata_Transcriptome.</title>
        <authorList>
            <person name="Meera S.P."/>
            <person name="Sreeshan A."/>
            <person name="Augustine A."/>
        </authorList>
    </citation>
    <scope>NUCLEOTIDE SEQUENCE</scope>
    <source>
        <tissue evidence="2">Leaf</tissue>
    </source>
</reference>
<accession>A0A2P2NR79</accession>
<evidence type="ECO:0000256" key="1">
    <source>
        <dbReference type="SAM" id="MobiDB-lite"/>
    </source>
</evidence>
<organism evidence="2">
    <name type="scientific">Rhizophora mucronata</name>
    <name type="common">Asiatic mangrove</name>
    <dbReference type="NCBI Taxonomy" id="61149"/>
    <lineage>
        <taxon>Eukaryota</taxon>
        <taxon>Viridiplantae</taxon>
        <taxon>Streptophyta</taxon>
        <taxon>Embryophyta</taxon>
        <taxon>Tracheophyta</taxon>
        <taxon>Spermatophyta</taxon>
        <taxon>Magnoliopsida</taxon>
        <taxon>eudicotyledons</taxon>
        <taxon>Gunneridae</taxon>
        <taxon>Pentapetalae</taxon>
        <taxon>rosids</taxon>
        <taxon>fabids</taxon>
        <taxon>Malpighiales</taxon>
        <taxon>Rhizophoraceae</taxon>
        <taxon>Rhizophora</taxon>
    </lineage>
</organism>
<protein>
    <submittedName>
        <fullName evidence="2">Uncharacterized protein</fullName>
    </submittedName>
</protein>
<sequence length="23" mass="2614">MTLRENNATNQIAGAMHEEKQVQ</sequence>
<proteinExistence type="predicted"/>